<reference evidence="3 4" key="1">
    <citation type="submission" date="2020-08" db="EMBL/GenBank/DDBJ databases">
        <authorList>
            <person name="Mo P."/>
        </authorList>
    </citation>
    <scope>NUCLEOTIDE SEQUENCE [LARGE SCALE GENOMIC DNA]</scope>
    <source>
        <strain evidence="3 4">CGMCC 4.1532</strain>
    </source>
</reference>
<organism evidence="3 4">
    <name type="scientific">Pseudonocardia petroleophila</name>
    <dbReference type="NCBI Taxonomy" id="37331"/>
    <lineage>
        <taxon>Bacteria</taxon>
        <taxon>Bacillati</taxon>
        <taxon>Actinomycetota</taxon>
        <taxon>Actinomycetes</taxon>
        <taxon>Pseudonocardiales</taxon>
        <taxon>Pseudonocardiaceae</taxon>
        <taxon>Pseudonocardia</taxon>
    </lineage>
</organism>
<dbReference type="GO" id="GO:0008237">
    <property type="term" value="F:metallopeptidase activity"/>
    <property type="evidence" value="ECO:0007669"/>
    <property type="project" value="UniProtKB-KW"/>
</dbReference>
<feature type="transmembrane region" description="Helical" evidence="1">
    <location>
        <begin position="193"/>
        <end position="211"/>
    </location>
</feature>
<dbReference type="RefSeq" id="WP_185720167.1">
    <property type="nucleotide sequence ID" value="NZ_BAAAWI010000001.1"/>
</dbReference>
<dbReference type="GO" id="GO:0080120">
    <property type="term" value="P:CAAX-box protein maturation"/>
    <property type="evidence" value="ECO:0007669"/>
    <property type="project" value="UniProtKB-ARBA"/>
</dbReference>
<proteinExistence type="predicted"/>
<keyword evidence="1" id="KW-1133">Transmembrane helix</keyword>
<dbReference type="InterPro" id="IPR052710">
    <property type="entry name" value="CAAX_protease"/>
</dbReference>
<protein>
    <submittedName>
        <fullName evidence="3">CPBP family intramembrane metalloprotease</fullName>
    </submittedName>
</protein>
<feature type="transmembrane region" description="Helical" evidence="1">
    <location>
        <begin position="143"/>
        <end position="163"/>
    </location>
</feature>
<evidence type="ECO:0000256" key="1">
    <source>
        <dbReference type="SAM" id="Phobius"/>
    </source>
</evidence>
<feature type="transmembrane region" description="Helical" evidence="1">
    <location>
        <begin position="39"/>
        <end position="66"/>
    </location>
</feature>
<evidence type="ECO:0000313" key="3">
    <source>
        <dbReference type="EMBL" id="QNG53339.1"/>
    </source>
</evidence>
<feature type="transmembrane region" description="Helical" evidence="1">
    <location>
        <begin position="7"/>
        <end position="27"/>
    </location>
</feature>
<dbReference type="InterPro" id="IPR003675">
    <property type="entry name" value="Rce1/LyrA-like_dom"/>
</dbReference>
<dbReference type="Proteomes" id="UP000515728">
    <property type="component" value="Chromosome"/>
</dbReference>
<dbReference type="PANTHER" id="PTHR36435">
    <property type="entry name" value="SLR1288 PROTEIN"/>
    <property type="match status" value="1"/>
</dbReference>
<feature type="transmembrane region" description="Helical" evidence="1">
    <location>
        <begin position="104"/>
        <end position="122"/>
    </location>
</feature>
<dbReference type="GO" id="GO:0004175">
    <property type="term" value="F:endopeptidase activity"/>
    <property type="evidence" value="ECO:0007669"/>
    <property type="project" value="UniProtKB-ARBA"/>
</dbReference>
<feature type="transmembrane region" description="Helical" evidence="1">
    <location>
        <begin position="169"/>
        <end position="186"/>
    </location>
</feature>
<name>A0A7G7MKM8_9PSEU</name>
<keyword evidence="1" id="KW-0812">Transmembrane</keyword>
<evidence type="ECO:0000259" key="2">
    <source>
        <dbReference type="Pfam" id="PF02517"/>
    </source>
</evidence>
<feature type="transmembrane region" description="Helical" evidence="1">
    <location>
        <begin position="78"/>
        <end position="98"/>
    </location>
</feature>
<feature type="domain" description="CAAX prenyl protease 2/Lysostaphin resistance protein A-like" evidence="2">
    <location>
        <begin position="109"/>
        <end position="206"/>
    </location>
</feature>
<dbReference type="Pfam" id="PF02517">
    <property type="entry name" value="Rce1-like"/>
    <property type="match status" value="1"/>
</dbReference>
<dbReference type="EMBL" id="CP060131">
    <property type="protein sequence ID" value="QNG53339.1"/>
    <property type="molecule type" value="Genomic_DNA"/>
</dbReference>
<feature type="transmembrane region" description="Helical" evidence="1">
    <location>
        <begin position="223"/>
        <end position="244"/>
    </location>
</feature>
<keyword evidence="3" id="KW-0378">Hydrolase</keyword>
<keyword evidence="4" id="KW-1185">Reference proteome</keyword>
<accession>A0A7G7MKM8</accession>
<dbReference type="KEGG" id="ppel:H6H00_04925"/>
<dbReference type="PANTHER" id="PTHR36435:SF1">
    <property type="entry name" value="CAAX AMINO TERMINAL PROTEASE FAMILY PROTEIN"/>
    <property type="match status" value="1"/>
</dbReference>
<keyword evidence="3" id="KW-0645">Protease</keyword>
<gene>
    <name evidence="3" type="ORF">H6H00_04925</name>
</gene>
<sequence>MRTAPRARTAILVAAVYLALVCAVWFLTGTDYTTIGTTVGTTVAGIVVPVGLGAVFLAAVTTYLGWWRPVLYEEPRVGPRWLLVVPVLFVVIAVGTLTRADLSRFSATHLLMLVVGVALVGFSEELLCRGIAVVGLRGSGSEVVAWLGSCLVFALLHGVNALFGAPVAATGVQVLFAFLAGSVLYVTRRVTGVLVACMVIHAFWDFTSFAAQAAPAQGPSPLGVLALLQYPTVVLALVGVLLLVRRPVPQAA</sequence>
<keyword evidence="1" id="KW-0472">Membrane</keyword>
<dbReference type="AlphaFoldDB" id="A0A7G7MKM8"/>
<keyword evidence="3" id="KW-0482">Metalloprotease</keyword>
<evidence type="ECO:0000313" key="4">
    <source>
        <dbReference type="Proteomes" id="UP000515728"/>
    </source>
</evidence>